<evidence type="ECO:0000256" key="5">
    <source>
        <dbReference type="ARBA" id="ARBA00022840"/>
    </source>
</evidence>
<dbReference type="PANTHER" id="PTHR21060">
    <property type="entry name" value="ACETATE KINASE"/>
    <property type="match status" value="1"/>
</dbReference>
<protein>
    <recommendedName>
        <fullName evidence="6">Probable butyrate kinase</fullName>
        <shortName evidence="6">BK</shortName>
        <ecNumber evidence="6">2.7.2.7</ecNumber>
    </recommendedName>
    <alternativeName>
        <fullName evidence="6">Branched-chain carboxylic acid kinase</fullName>
    </alternativeName>
</protein>
<keyword evidence="4 6" id="KW-0418">Kinase</keyword>
<dbReference type="GO" id="GO:0006083">
    <property type="term" value="P:acetate metabolic process"/>
    <property type="evidence" value="ECO:0007669"/>
    <property type="project" value="TreeGrafter"/>
</dbReference>
<dbReference type="PRINTS" id="PR00471">
    <property type="entry name" value="ACETATEKNASE"/>
</dbReference>
<reference evidence="9" key="1">
    <citation type="submission" date="2017-09" db="EMBL/GenBank/DDBJ databases">
        <title>FDA dAtabase for Regulatory Grade micrObial Sequences (FDA-ARGOS): Supporting development and validation of Infectious Disease Dx tests.</title>
        <authorList>
            <person name="Minogue T."/>
            <person name="Wolcott M."/>
            <person name="Wasieloski L."/>
            <person name="Aguilar W."/>
            <person name="Moore D."/>
            <person name="Tallon L."/>
            <person name="Sadzewicz L."/>
            <person name="Ott S."/>
            <person name="Zhao X."/>
            <person name="Nagaraj S."/>
            <person name="Vavikolanu K."/>
            <person name="Aluvathingal J."/>
            <person name="Nadendla S."/>
            <person name="Sichtig H."/>
        </authorList>
    </citation>
    <scope>NUCLEOTIDE SEQUENCE [LARGE SCALE GENOMIC DNA]</scope>
    <source>
        <strain evidence="9">FDAARGOS_387</strain>
    </source>
</reference>
<dbReference type="CDD" id="cd24011">
    <property type="entry name" value="ASKHA_NBD_BK"/>
    <property type="match status" value="1"/>
</dbReference>
<dbReference type="EMBL" id="PDDX01000001">
    <property type="protein sequence ID" value="PHI31517.1"/>
    <property type="molecule type" value="Genomic_DNA"/>
</dbReference>
<keyword evidence="1 6" id="KW-0963">Cytoplasm</keyword>
<comment type="similarity">
    <text evidence="6 7">Belongs to the acetokinase family.</text>
</comment>
<dbReference type="Gene3D" id="3.30.420.40">
    <property type="match status" value="2"/>
</dbReference>
<keyword evidence="2 6" id="KW-0808">Transferase</keyword>
<dbReference type="PIRSF" id="PIRSF036458">
    <property type="entry name" value="Butyrate_kin"/>
    <property type="match status" value="1"/>
</dbReference>
<dbReference type="PANTHER" id="PTHR21060:SF3">
    <property type="entry name" value="BUTYRATE KINASE 2-RELATED"/>
    <property type="match status" value="1"/>
</dbReference>
<evidence type="ECO:0000313" key="8">
    <source>
        <dbReference type="EMBL" id="PHI31517.1"/>
    </source>
</evidence>
<dbReference type="EC" id="2.7.2.7" evidence="6"/>
<evidence type="ECO:0000256" key="7">
    <source>
        <dbReference type="RuleBase" id="RU003835"/>
    </source>
</evidence>
<keyword evidence="9" id="KW-1185">Reference proteome</keyword>
<dbReference type="SUPFAM" id="SSF53067">
    <property type="entry name" value="Actin-like ATPase domain"/>
    <property type="match status" value="2"/>
</dbReference>
<comment type="subcellular location">
    <subcellularLocation>
        <location evidence="6">Cytoplasm</location>
    </subcellularLocation>
</comment>
<gene>
    <name evidence="6 8" type="primary">buk</name>
    <name evidence="8" type="ORF">CRN84_20320</name>
</gene>
<sequence>MKKLLIINAGGTSTKLGIFHNTEVVSTETYRHDFSSLPIPFSLWDQYDIRKKAVQEYLTKHNIDIKSLDAIVSRGPAVKPLHSGVYKINQQMLDDAKSRRYGDHPCAIGCMIAYDLALNTVPAYTVDPPCVDEMISVARVTGLPAIQRKSFFQALNHKAVGRLLAKQLNRRYEDLNIVISHLGSGISVASHLKGRVIDVTNGLDGDAPFGLDRVGTLPVADWMRFCLSGDNQPEDLHRILNGGGGMMAHLGTSSAIDIEQRIQQGDKHAELIYDAMAFQIVKGIGAAACALGTRPDAIVFTGGLANSTYFTNKLKTKLDWLAPVHIFAGENELLALAEGGMRVLNQQEDARIYE</sequence>
<accession>A0A2C6DQM2</accession>
<dbReference type="NCBIfam" id="TIGR02707">
    <property type="entry name" value="butyr_kinase"/>
    <property type="match status" value="1"/>
</dbReference>
<dbReference type="OrthoDB" id="9771859at2"/>
<dbReference type="HAMAP" id="MF_00542">
    <property type="entry name" value="Butyrate_kinase"/>
    <property type="match status" value="1"/>
</dbReference>
<organism evidence="8 9">
    <name type="scientific">Budvicia aquatica</name>
    <dbReference type="NCBI Taxonomy" id="82979"/>
    <lineage>
        <taxon>Bacteria</taxon>
        <taxon>Pseudomonadati</taxon>
        <taxon>Pseudomonadota</taxon>
        <taxon>Gammaproteobacteria</taxon>
        <taxon>Enterobacterales</taxon>
        <taxon>Budviciaceae</taxon>
        <taxon>Budvicia</taxon>
    </lineage>
</organism>
<keyword evidence="5 6" id="KW-0067">ATP-binding</keyword>
<dbReference type="GO" id="GO:0008776">
    <property type="term" value="F:acetate kinase activity"/>
    <property type="evidence" value="ECO:0007669"/>
    <property type="project" value="TreeGrafter"/>
</dbReference>
<dbReference type="STRING" id="1111728.GCA_000427805_03609"/>
<dbReference type="GO" id="GO:0005524">
    <property type="term" value="F:ATP binding"/>
    <property type="evidence" value="ECO:0007669"/>
    <property type="project" value="UniProtKB-KW"/>
</dbReference>
<evidence type="ECO:0000256" key="6">
    <source>
        <dbReference type="HAMAP-Rule" id="MF_00542"/>
    </source>
</evidence>
<dbReference type="GO" id="GO:0005737">
    <property type="term" value="C:cytoplasm"/>
    <property type="evidence" value="ECO:0007669"/>
    <property type="project" value="UniProtKB-SubCell"/>
</dbReference>
<dbReference type="InterPro" id="IPR011245">
    <property type="entry name" value="Butyrate_kin"/>
</dbReference>
<proteinExistence type="inferred from homology"/>
<evidence type="ECO:0000256" key="1">
    <source>
        <dbReference type="ARBA" id="ARBA00022490"/>
    </source>
</evidence>
<comment type="caution">
    <text evidence="8">The sequence shown here is derived from an EMBL/GenBank/DDBJ whole genome shotgun (WGS) entry which is preliminary data.</text>
</comment>
<name>A0A2C6DQM2_9GAMM</name>
<dbReference type="Proteomes" id="UP000224974">
    <property type="component" value="Unassembled WGS sequence"/>
</dbReference>
<evidence type="ECO:0000313" key="9">
    <source>
        <dbReference type="Proteomes" id="UP000224974"/>
    </source>
</evidence>
<keyword evidence="3 6" id="KW-0547">Nucleotide-binding</keyword>
<comment type="catalytic activity">
    <reaction evidence="6">
        <text>butanoate + ATP = butanoyl phosphate + ADP</text>
        <dbReference type="Rhea" id="RHEA:13585"/>
        <dbReference type="ChEBI" id="CHEBI:17968"/>
        <dbReference type="ChEBI" id="CHEBI:30616"/>
        <dbReference type="ChEBI" id="CHEBI:58079"/>
        <dbReference type="ChEBI" id="CHEBI:456216"/>
        <dbReference type="EC" id="2.7.2.7"/>
    </reaction>
</comment>
<dbReference type="GO" id="GO:0047761">
    <property type="term" value="F:butyrate kinase activity"/>
    <property type="evidence" value="ECO:0007669"/>
    <property type="project" value="UniProtKB-UniRule"/>
</dbReference>
<dbReference type="AlphaFoldDB" id="A0A2C6DQM2"/>
<dbReference type="Pfam" id="PF00871">
    <property type="entry name" value="Acetate_kinase"/>
    <property type="match status" value="1"/>
</dbReference>
<evidence type="ECO:0000256" key="2">
    <source>
        <dbReference type="ARBA" id="ARBA00022679"/>
    </source>
</evidence>
<evidence type="ECO:0000256" key="4">
    <source>
        <dbReference type="ARBA" id="ARBA00022777"/>
    </source>
</evidence>
<dbReference type="RefSeq" id="WP_029096912.1">
    <property type="nucleotide sequence ID" value="NZ_PDDX01000001.1"/>
</dbReference>
<dbReference type="InterPro" id="IPR000890">
    <property type="entry name" value="Aliphatic_acid_kin_short-chain"/>
</dbReference>
<dbReference type="InterPro" id="IPR043129">
    <property type="entry name" value="ATPase_NBD"/>
</dbReference>
<evidence type="ECO:0000256" key="3">
    <source>
        <dbReference type="ARBA" id="ARBA00022741"/>
    </source>
</evidence>
<dbReference type="NCBIfam" id="NF002834">
    <property type="entry name" value="PRK03011.1-5"/>
    <property type="match status" value="1"/>
</dbReference>